<dbReference type="AlphaFoldDB" id="A0A1E3XFD0"/>
<dbReference type="SUPFAM" id="SSF143100">
    <property type="entry name" value="TTHA1013/TTHA0281-like"/>
    <property type="match status" value="1"/>
</dbReference>
<accession>A0A1E3XFD0</accession>
<protein>
    <recommendedName>
        <fullName evidence="3">2-oxoisovalerate dehydrogenase</fullName>
    </recommendedName>
</protein>
<sequence>MKVKEIIFMVEEDTEGGYTAKALGQSIFTEANSLEELKKNIKDALKCHFDKEEDIPTVIRLHIVKEETFVYA</sequence>
<evidence type="ECO:0000313" key="2">
    <source>
        <dbReference type="Proteomes" id="UP000094056"/>
    </source>
</evidence>
<evidence type="ECO:0008006" key="3">
    <source>
        <dbReference type="Google" id="ProtNLM"/>
    </source>
</evidence>
<comment type="caution">
    <text evidence="1">The sequence shown here is derived from an EMBL/GenBank/DDBJ whole genome shotgun (WGS) entry which is preliminary data.</text>
</comment>
<organism evidence="1 2">
    <name type="scientific">Candidatus Scalindua rubra</name>
    <dbReference type="NCBI Taxonomy" id="1872076"/>
    <lineage>
        <taxon>Bacteria</taxon>
        <taxon>Pseudomonadati</taxon>
        <taxon>Planctomycetota</taxon>
        <taxon>Candidatus Brocadiia</taxon>
        <taxon>Candidatus Brocadiales</taxon>
        <taxon>Candidatus Scalinduaceae</taxon>
        <taxon>Candidatus Scalindua</taxon>
    </lineage>
</organism>
<evidence type="ECO:0000313" key="1">
    <source>
        <dbReference type="EMBL" id="ODS34356.1"/>
    </source>
</evidence>
<dbReference type="InterPro" id="IPR035069">
    <property type="entry name" value="TTHA1013/TTHA0281-like"/>
</dbReference>
<proteinExistence type="predicted"/>
<reference evidence="1 2" key="1">
    <citation type="submission" date="2016-07" db="EMBL/GenBank/DDBJ databases">
        <title>Draft genome of Scalindua rubra, obtained from a brine-seawater interface in the Red Sea, sheds light on salt adaptation in anammox bacteria.</title>
        <authorList>
            <person name="Speth D.R."/>
            <person name="Lagkouvardos I."/>
            <person name="Wang Y."/>
            <person name="Qian P.-Y."/>
            <person name="Dutilh B.E."/>
            <person name="Jetten M.S."/>
        </authorList>
    </citation>
    <scope>NUCLEOTIDE SEQUENCE [LARGE SCALE GENOMIC DNA]</scope>
    <source>
        <strain evidence="1">BSI-1</strain>
    </source>
</reference>
<dbReference type="Proteomes" id="UP000094056">
    <property type="component" value="Unassembled WGS sequence"/>
</dbReference>
<name>A0A1E3XFD0_9BACT</name>
<dbReference type="Gene3D" id="3.30.160.250">
    <property type="match status" value="1"/>
</dbReference>
<dbReference type="EMBL" id="MAYW01000008">
    <property type="protein sequence ID" value="ODS34356.1"/>
    <property type="molecule type" value="Genomic_DNA"/>
</dbReference>
<gene>
    <name evidence="1" type="ORF">SCARUB_00487</name>
</gene>